<dbReference type="Proteomes" id="UP001321749">
    <property type="component" value="Unassembled WGS sequence"/>
</dbReference>
<reference evidence="2" key="2">
    <citation type="submission" date="2023-06" db="EMBL/GenBank/DDBJ databases">
        <authorList>
            <consortium name="Lawrence Berkeley National Laboratory"/>
            <person name="Mondo S.J."/>
            <person name="Hensen N."/>
            <person name="Bonometti L."/>
            <person name="Westerberg I."/>
            <person name="Brannstrom I.O."/>
            <person name="Guillou S."/>
            <person name="Cros-Aarteil S."/>
            <person name="Calhoun S."/>
            <person name="Haridas S."/>
            <person name="Kuo A."/>
            <person name="Pangilinan J."/>
            <person name="Riley R."/>
            <person name="Labutti K."/>
            <person name="Andreopoulos B."/>
            <person name="Lipzen A."/>
            <person name="Chen C."/>
            <person name="Yanf M."/>
            <person name="Daum C."/>
            <person name="Ng V."/>
            <person name="Clum A."/>
            <person name="Steindorff A."/>
            <person name="Ohm R."/>
            <person name="Martin F."/>
            <person name="Silar P."/>
            <person name="Natvig D."/>
            <person name="Lalanne C."/>
            <person name="Gautier V."/>
            <person name="Ament-Velasquez S.L."/>
            <person name="Kruys A."/>
            <person name="Hutchinson M.I."/>
            <person name="Powell A.J."/>
            <person name="Barry K."/>
            <person name="Miller A.N."/>
            <person name="Grigoriev I.V."/>
            <person name="Debuchy R."/>
            <person name="Gladieux P."/>
            <person name="Thoren M.H."/>
            <person name="Johannesson H."/>
        </authorList>
    </citation>
    <scope>NUCLEOTIDE SEQUENCE</scope>
    <source>
        <strain evidence="2">PSN324</strain>
    </source>
</reference>
<dbReference type="PANTHER" id="PTHR35569:SF1">
    <property type="entry name" value="CYANAMIDE HYDRATASE DDI2-RELATED"/>
    <property type="match status" value="1"/>
</dbReference>
<reference evidence="2" key="1">
    <citation type="journal article" date="2023" name="Mol. Phylogenet. Evol.">
        <title>Genome-scale phylogeny and comparative genomics of the fungal order Sordariales.</title>
        <authorList>
            <person name="Hensen N."/>
            <person name="Bonometti L."/>
            <person name="Westerberg I."/>
            <person name="Brannstrom I.O."/>
            <person name="Guillou S."/>
            <person name="Cros-Aarteil S."/>
            <person name="Calhoun S."/>
            <person name="Haridas S."/>
            <person name="Kuo A."/>
            <person name="Mondo S."/>
            <person name="Pangilinan J."/>
            <person name="Riley R."/>
            <person name="LaButti K."/>
            <person name="Andreopoulos B."/>
            <person name="Lipzen A."/>
            <person name="Chen C."/>
            <person name="Yan M."/>
            <person name="Daum C."/>
            <person name="Ng V."/>
            <person name="Clum A."/>
            <person name="Steindorff A."/>
            <person name="Ohm R.A."/>
            <person name="Martin F."/>
            <person name="Silar P."/>
            <person name="Natvig D.O."/>
            <person name="Lalanne C."/>
            <person name="Gautier V."/>
            <person name="Ament-Velasquez S.L."/>
            <person name="Kruys A."/>
            <person name="Hutchinson M.I."/>
            <person name="Powell A.J."/>
            <person name="Barry K."/>
            <person name="Miller A.N."/>
            <person name="Grigoriev I.V."/>
            <person name="Debuchy R."/>
            <person name="Gladieux P."/>
            <person name="Hiltunen Thoren M."/>
            <person name="Johannesson H."/>
        </authorList>
    </citation>
    <scope>NUCLEOTIDE SEQUENCE</scope>
    <source>
        <strain evidence="2">PSN324</strain>
    </source>
</reference>
<dbReference type="PANTHER" id="PTHR35569">
    <property type="entry name" value="CYANAMIDE HYDRATASE DDI2-RELATED"/>
    <property type="match status" value="1"/>
</dbReference>
<name>A0AAV9HRL1_9PEZI</name>
<protein>
    <recommendedName>
        <fullName evidence="4">HD/PDEase domain-containing protein</fullName>
    </recommendedName>
</protein>
<dbReference type="AlphaFoldDB" id="A0AAV9HRL1"/>
<dbReference type="EMBL" id="MU864973">
    <property type="protein sequence ID" value="KAK4462376.1"/>
    <property type="molecule type" value="Genomic_DNA"/>
</dbReference>
<keyword evidence="3" id="KW-1185">Reference proteome</keyword>
<evidence type="ECO:0000313" key="2">
    <source>
        <dbReference type="EMBL" id="KAK4462376.1"/>
    </source>
</evidence>
<proteinExistence type="predicted"/>
<dbReference type="Gene3D" id="1.10.3210.10">
    <property type="entry name" value="Hypothetical protein af1432"/>
    <property type="match status" value="1"/>
</dbReference>
<feature type="compositionally biased region" description="Basic and acidic residues" evidence="1">
    <location>
        <begin position="276"/>
        <end position="287"/>
    </location>
</feature>
<evidence type="ECO:0000313" key="3">
    <source>
        <dbReference type="Proteomes" id="UP001321749"/>
    </source>
</evidence>
<accession>A0AAV9HRL1</accession>
<gene>
    <name evidence="2" type="ORF">QBC42DRAFT_346403</name>
</gene>
<evidence type="ECO:0000256" key="1">
    <source>
        <dbReference type="SAM" id="MobiDB-lite"/>
    </source>
</evidence>
<sequence>MSVGDIGARMETVVQKQQYNTESTRIMCKSSHHGPTGVGTGTLPAAVRTLLPSHPACTEALALAKSSLPASILYHSLRVYLYAQAFMSTYAKTQPDDATWAKESPCSGATSSDNPTLPHIAPPAPPYVLFVACILHDIGVAKDYDTVPDRFEVVSADVAAGMLRKHDVAEPLVSDAWLAMSLHTSPGIAERLGGMVRALRLAVRADFGSFPQPDAQKIPGGQEGFNIIRWQLPRLEIEKELGDAVVSQALAMGEWKHSQKAPKASWPGDLVRGKRQNPEWDGVNKEF</sequence>
<feature type="region of interest" description="Disordered" evidence="1">
    <location>
        <begin position="260"/>
        <end position="287"/>
    </location>
</feature>
<organism evidence="2 3">
    <name type="scientific">Cladorrhinum samala</name>
    <dbReference type="NCBI Taxonomy" id="585594"/>
    <lineage>
        <taxon>Eukaryota</taxon>
        <taxon>Fungi</taxon>
        <taxon>Dikarya</taxon>
        <taxon>Ascomycota</taxon>
        <taxon>Pezizomycotina</taxon>
        <taxon>Sordariomycetes</taxon>
        <taxon>Sordariomycetidae</taxon>
        <taxon>Sordariales</taxon>
        <taxon>Podosporaceae</taxon>
        <taxon>Cladorrhinum</taxon>
    </lineage>
</organism>
<dbReference type="SUPFAM" id="SSF109604">
    <property type="entry name" value="HD-domain/PDEase-like"/>
    <property type="match status" value="1"/>
</dbReference>
<comment type="caution">
    <text evidence="2">The sequence shown here is derived from an EMBL/GenBank/DDBJ whole genome shotgun (WGS) entry which is preliminary data.</text>
</comment>
<evidence type="ECO:0008006" key="4">
    <source>
        <dbReference type="Google" id="ProtNLM"/>
    </source>
</evidence>